<keyword evidence="2" id="KW-0378">Hydrolase</keyword>
<evidence type="ECO:0000259" key="1">
    <source>
        <dbReference type="Pfam" id="PF00561"/>
    </source>
</evidence>
<protein>
    <submittedName>
        <fullName evidence="2">Lysophospholipase, alpha-beta hydrolase superfamily</fullName>
    </submittedName>
</protein>
<dbReference type="SUPFAM" id="SSF53474">
    <property type="entry name" value="alpha/beta-Hydrolases"/>
    <property type="match status" value="1"/>
</dbReference>
<dbReference type="PANTHER" id="PTHR43194:SF2">
    <property type="entry name" value="PEROXISOMAL MEMBRANE PROTEIN LPX1"/>
    <property type="match status" value="1"/>
</dbReference>
<dbReference type="Gene3D" id="3.40.50.1820">
    <property type="entry name" value="alpha/beta hydrolase"/>
    <property type="match status" value="1"/>
</dbReference>
<proteinExistence type="predicted"/>
<feature type="domain" description="AB hydrolase-1" evidence="1">
    <location>
        <begin position="53"/>
        <end position="218"/>
    </location>
</feature>
<dbReference type="RefSeq" id="WP_177212772.1">
    <property type="nucleotide sequence ID" value="NZ_FOSW01000007.1"/>
</dbReference>
<gene>
    <name evidence="2" type="ORF">SAMN04488085_107186</name>
</gene>
<dbReference type="EMBL" id="FOSW01000007">
    <property type="protein sequence ID" value="SFL17640.1"/>
    <property type="molecule type" value="Genomic_DNA"/>
</dbReference>
<dbReference type="GO" id="GO:0016787">
    <property type="term" value="F:hydrolase activity"/>
    <property type="evidence" value="ECO:0007669"/>
    <property type="project" value="UniProtKB-KW"/>
</dbReference>
<dbReference type="Pfam" id="PF00561">
    <property type="entry name" value="Abhydrolase_1"/>
    <property type="match status" value="1"/>
</dbReference>
<sequence>MTGPAPHELADPVHRRRGAFWLPGDLQHTDGRPWQLGPAWVQWEAPAELTGRPPIVFVHGGGSQSTDWLGTTGAPVGWAELAVRAGYPVYLLDRPGYGRSPWDPARLGGKTPFPDYPGLELLVPRDEARAAAHTAWPWGRTAGSPHADAQVASSSGMLRDLALSQELDARRLVDLLDRTGPAVLVAASAGAPSGWLAADRRPGRVRAVVALEPLGPPHRDLGPLGRLSEGLTAVPLTRSADGTALPCLATVPVCVVTAEASGRAEADRSSVRFLRDAGVPVDHLDLVEHGVTGSGHGLAHEENNADAWALVASWIEDRLGPPVRR</sequence>
<name>A0A1I4FK00_9ACTN</name>
<dbReference type="InterPro" id="IPR029058">
    <property type="entry name" value="AB_hydrolase_fold"/>
</dbReference>
<dbReference type="InterPro" id="IPR000073">
    <property type="entry name" value="AB_hydrolase_1"/>
</dbReference>
<dbReference type="STRING" id="504800.SAMN04488085_107186"/>
<dbReference type="Proteomes" id="UP000199152">
    <property type="component" value="Unassembled WGS sequence"/>
</dbReference>
<keyword evidence="3" id="KW-1185">Reference proteome</keyword>
<dbReference type="AlphaFoldDB" id="A0A1I4FK00"/>
<evidence type="ECO:0000313" key="3">
    <source>
        <dbReference type="Proteomes" id="UP000199152"/>
    </source>
</evidence>
<reference evidence="2 3" key="1">
    <citation type="submission" date="2016-10" db="EMBL/GenBank/DDBJ databases">
        <authorList>
            <person name="de Groot N.N."/>
        </authorList>
    </citation>
    <scope>NUCLEOTIDE SEQUENCE [LARGE SCALE GENOMIC DNA]</scope>
    <source>
        <strain evidence="2 3">DSM 45317</strain>
    </source>
</reference>
<evidence type="ECO:0000313" key="2">
    <source>
        <dbReference type="EMBL" id="SFL17640.1"/>
    </source>
</evidence>
<organism evidence="2 3">
    <name type="scientific">Geodermatophilus ruber</name>
    <dbReference type="NCBI Taxonomy" id="504800"/>
    <lineage>
        <taxon>Bacteria</taxon>
        <taxon>Bacillati</taxon>
        <taxon>Actinomycetota</taxon>
        <taxon>Actinomycetes</taxon>
        <taxon>Geodermatophilales</taxon>
        <taxon>Geodermatophilaceae</taxon>
        <taxon>Geodermatophilus</taxon>
    </lineage>
</organism>
<dbReference type="PANTHER" id="PTHR43194">
    <property type="entry name" value="HYDROLASE ALPHA/BETA FOLD FAMILY"/>
    <property type="match status" value="1"/>
</dbReference>
<dbReference type="InterPro" id="IPR050228">
    <property type="entry name" value="Carboxylesterase_BioH"/>
</dbReference>
<accession>A0A1I4FK00</accession>
<dbReference type="InParanoid" id="A0A1I4FK00"/>